<dbReference type="PROSITE" id="PS00455">
    <property type="entry name" value="AMP_BINDING"/>
    <property type="match status" value="1"/>
</dbReference>
<dbReference type="InterPro" id="IPR042099">
    <property type="entry name" value="ANL_N_sf"/>
</dbReference>
<feature type="domain" description="AMP-binding enzyme C-terminal" evidence="4">
    <location>
        <begin position="444"/>
        <end position="520"/>
    </location>
</feature>
<reference evidence="5 6" key="1">
    <citation type="submission" date="2017-07" db="EMBL/GenBank/DDBJ databases">
        <title>Draft whole genome sequences of clinical Proprionibacteriaceae strains.</title>
        <authorList>
            <person name="Bernier A.-M."/>
            <person name="Bernard K."/>
            <person name="Domingo M.-C."/>
        </authorList>
    </citation>
    <scope>NUCLEOTIDE SEQUENCE [LARGE SCALE GENOMIC DNA]</scope>
    <source>
        <strain evidence="5 6">NML 130396</strain>
    </source>
</reference>
<dbReference type="InterPro" id="IPR020845">
    <property type="entry name" value="AMP-binding_CS"/>
</dbReference>
<sequence length="528" mass="57161">MSDQPSDPFAVHTEWVLGRDLPVFTHRPRTLREMLAATDRFDDVPYLIIDQHRLDYRQVRERVARLAAALRDGHGVRHGERVAICAENRLEWLLTFWATACLGAIAVGVNSWWSAEETAHYLSDAEPRLLVVSERMAKRLGPFEVPVLAMEEVDRLSTAGPDPGLPEDPIAEDDPVVILYTSGTTGRSKGAVNTHRNAIAMVMLQTMALVRERLADPASPVDIGCSSYPFFHVSGLFGSLLCPTVRGDTSVFVTGRFDAERVLATIEAERCTKVSVVPTTAARMVQFVEADPGRFDLTSITRVTGGGAPMPPALQERLRVAFPNAGLSFGYGLTECAGLATGCGDADLRAHPTTAGRVYPTVQLEVRDPEGRVLPPGEEGLVHIRGAMVMPGYWRNPEATAAAIDPAGWLATGDLGSLRDGLLHLSARRTDLILRGGENVYPAEIEAALVAHPQVLEAAVVGVPHADLGQEVAAHVVLAPGSELTAADLIEHLRPRLAYFKIPSRWVLGGVALPRTPSGKLVRNQVRV</sequence>
<dbReference type="Pfam" id="PF00501">
    <property type="entry name" value="AMP-binding"/>
    <property type="match status" value="1"/>
</dbReference>
<proteinExistence type="inferred from homology"/>
<evidence type="ECO:0000313" key="6">
    <source>
        <dbReference type="Proteomes" id="UP000216311"/>
    </source>
</evidence>
<evidence type="ECO:0000256" key="2">
    <source>
        <dbReference type="ARBA" id="ARBA00022598"/>
    </source>
</evidence>
<dbReference type="PANTHER" id="PTHR43201">
    <property type="entry name" value="ACYL-COA SYNTHETASE"/>
    <property type="match status" value="1"/>
</dbReference>
<comment type="similarity">
    <text evidence="1">Belongs to the ATP-dependent AMP-binding enzyme family.</text>
</comment>
<dbReference type="Gene3D" id="3.40.50.12780">
    <property type="entry name" value="N-terminal domain of ligase-like"/>
    <property type="match status" value="1"/>
</dbReference>
<dbReference type="Proteomes" id="UP000216311">
    <property type="component" value="Unassembled WGS sequence"/>
</dbReference>
<evidence type="ECO:0000259" key="4">
    <source>
        <dbReference type="Pfam" id="PF13193"/>
    </source>
</evidence>
<evidence type="ECO:0000313" key="5">
    <source>
        <dbReference type="EMBL" id="OYO16553.1"/>
    </source>
</evidence>
<dbReference type="Gene3D" id="3.30.300.30">
    <property type="match status" value="1"/>
</dbReference>
<dbReference type="InterPro" id="IPR025110">
    <property type="entry name" value="AMP-bd_C"/>
</dbReference>
<dbReference type="InterPro" id="IPR045851">
    <property type="entry name" value="AMP-bd_C_sf"/>
</dbReference>
<protein>
    <submittedName>
        <fullName evidence="5">Fatty acid--CoA ligase</fullName>
    </submittedName>
</protein>
<dbReference type="RefSeq" id="WP_094365440.1">
    <property type="nucleotide sequence ID" value="NZ_NMVQ01000047.1"/>
</dbReference>
<keyword evidence="2 5" id="KW-0436">Ligase</keyword>
<evidence type="ECO:0000259" key="3">
    <source>
        <dbReference type="Pfam" id="PF00501"/>
    </source>
</evidence>
<evidence type="ECO:0000256" key="1">
    <source>
        <dbReference type="ARBA" id="ARBA00006432"/>
    </source>
</evidence>
<dbReference type="InterPro" id="IPR000873">
    <property type="entry name" value="AMP-dep_synth/lig_dom"/>
</dbReference>
<gene>
    <name evidence="5" type="ORF">CGZ93_17460</name>
</gene>
<dbReference type="OrthoDB" id="9803968at2"/>
<dbReference type="PANTHER" id="PTHR43201:SF5">
    <property type="entry name" value="MEDIUM-CHAIN ACYL-COA LIGASE ACSF2, MITOCHONDRIAL"/>
    <property type="match status" value="1"/>
</dbReference>
<dbReference type="GO" id="GO:0031956">
    <property type="term" value="F:medium-chain fatty acid-CoA ligase activity"/>
    <property type="evidence" value="ECO:0007669"/>
    <property type="project" value="TreeGrafter"/>
</dbReference>
<name>A0A255GQ93_9ACTN</name>
<keyword evidence="6" id="KW-1185">Reference proteome</keyword>
<comment type="caution">
    <text evidence="5">The sequence shown here is derived from an EMBL/GenBank/DDBJ whole genome shotgun (WGS) entry which is preliminary data.</text>
</comment>
<feature type="domain" description="AMP-dependent synthetase/ligase" evidence="3">
    <location>
        <begin position="39"/>
        <end position="394"/>
    </location>
</feature>
<organism evidence="5 6">
    <name type="scientific">Enemella dayhoffiae</name>
    <dbReference type="NCBI Taxonomy" id="2016507"/>
    <lineage>
        <taxon>Bacteria</taxon>
        <taxon>Bacillati</taxon>
        <taxon>Actinomycetota</taxon>
        <taxon>Actinomycetes</taxon>
        <taxon>Propionibacteriales</taxon>
        <taxon>Propionibacteriaceae</taxon>
        <taxon>Enemella</taxon>
    </lineage>
</organism>
<accession>A0A255GQ93</accession>
<dbReference type="AlphaFoldDB" id="A0A255GQ93"/>
<dbReference type="EMBL" id="NMVQ01000047">
    <property type="protein sequence ID" value="OYO16553.1"/>
    <property type="molecule type" value="Genomic_DNA"/>
</dbReference>
<dbReference type="Pfam" id="PF13193">
    <property type="entry name" value="AMP-binding_C"/>
    <property type="match status" value="1"/>
</dbReference>
<dbReference type="GO" id="GO:0006631">
    <property type="term" value="P:fatty acid metabolic process"/>
    <property type="evidence" value="ECO:0007669"/>
    <property type="project" value="TreeGrafter"/>
</dbReference>
<dbReference type="SUPFAM" id="SSF56801">
    <property type="entry name" value="Acetyl-CoA synthetase-like"/>
    <property type="match status" value="1"/>
</dbReference>